<dbReference type="EMBL" id="DXBB01000059">
    <property type="protein sequence ID" value="HIZ72684.1"/>
    <property type="molecule type" value="Genomic_DNA"/>
</dbReference>
<dbReference type="PANTHER" id="PTHR43386">
    <property type="entry name" value="OLIGOPEPTIDE TRANSPORT SYSTEM PERMEASE PROTEIN APPC"/>
    <property type="match status" value="1"/>
</dbReference>
<evidence type="ECO:0000256" key="7">
    <source>
        <dbReference type="RuleBase" id="RU363032"/>
    </source>
</evidence>
<feature type="transmembrane region" description="Helical" evidence="7">
    <location>
        <begin position="41"/>
        <end position="61"/>
    </location>
</feature>
<evidence type="ECO:0000256" key="3">
    <source>
        <dbReference type="ARBA" id="ARBA00022475"/>
    </source>
</evidence>
<feature type="transmembrane region" description="Helical" evidence="7">
    <location>
        <begin position="270"/>
        <end position="291"/>
    </location>
</feature>
<comment type="caution">
    <text evidence="9">The sequence shown here is derived from an EMBL/GenBank/DDBJ whole genome shotgun (WGS) entry which is preliminary data.</text>
</comment>
<evidence type="ECO:0000259" key="8">
    <source>
        <dbReference type="PROSITE" id="PS50928"/>
    </source>
</evidence>
<feature type="transmembrane region" description="Helical" evidence="7">
    <location>
        <begin position="164"/>
        <end position="182"/>
    </location>
</feature>
<dbReference type="Proteomes" id="UP000824102">
    <property type="component" value="Unassembled WGS sequence"/>
</dbReference>
<evidence type="ECO:0000256" key="2">
    <source>
        <dbReference type="ARBA" id="ARBA00022448"/>
    </source>
</evidence>
<feature type="domain" description="ABC transmembrane type-1" evidence="8">
    <location>
        <begin position="99"/>
        <end position="283"/>
    </location>
</feature>
<dbReference type="Pfam" id="PF00528">
    <property type="entry name" value="BPD_transp_1"/>
    <property type="match status" value="1"/>
</dbReference>
<sequence length="305" mass="33572">MKNTQENTVHTALSAVGHFFGELGCSLAKGLRKFFSNGKTIVGFAILVFFVLVAIFGPLLFPYNSDTDMANSYLMPSWEHPFGTDWLGRDVFRQVIAGTGSVLEIAFYSAVFTVVIGTVLGIVSGYLGGWVDKVIMAVTNIFLSIPSFPIYLLLAAIVTINTPVSLSVIISIWSWAGLCRAVRVQIMSLKERDFIQICAVMHMSKAHIIFRELLPNVFSYIAINFVMAMRNAIMASVGIMLVGLAAYDPTNWGAIINAARTKGLMNVKNIYILLYPLICIIVFQISTLLLANGLDETLNPRLKVM</sequence>
<keyword evidence="4 7" id="KW-0812">Transmembrane</keyword>
<feature type="transmembrane region" description="Helical" evidence="7">
    <location>
        <begin position="134"/>
        <end position="158"/>
    </location>
</feature>
<dbReference type="GO" id="GO:0005886">
    <property type="term" value="C:plasma membrane"/>
    <property type="evidence" value="ECO:0007669"/>
    <property type="project" value="UniProtKB-SubCell"/>
</dbReference>
<dbReference type="Gene3D" id="1.10.3720.10">
    <property type="entry name" value="MetI-like"/>
    <property type="match status" value="1"/>
</dbReference>
<evidence type="ECO:0000313" key="9">
    <source>
        <dbReference type="EMBL" id="HIZ72684.1"/>
    </source>
</evidence>
<dbReference type="InterPro" id="IPR025966">
    <property type="entry name" value="OppC_N"/>
</dbReference>
<evidence type="ECO:0000256" key="6">
    <source>
        <dbReference type="ARBA" id="ARBA00023136"/>
    </source>
</evidence>
<protein>
    <submittedName>
        <fullName evidence="9">ABC transporter permease</fullName>
    </submittedName>
</protein>
<keyword evidence="2 7" id="KW-0813">Transport</keyword>
<evidence type="ECO:0000313" key="10">
    <source>
        <dbReference type="Proteomes" id="UP000824102"/>
    </source>
</evidence>
<gene>
    <name evidence="9" type="ORF">H9964_03800</name>
</gene>
<keyword evidence="5 7" id="KW-1133">Transmembrane helix</keyword>
<keyword evidence="3" id="KW-1003">Cell membrane</keyword>
<comment type="subcellular location">
    <subcellularLocation>
        <location evidence="1 7">Cell membrane</location>
        <topology evidence="1 7">Multi-pass membrane protein</topology>
    </subcellularLocation>
</comment>
<dbReference type="PROSITE" id="PS50928">
    <property type="entry name" value="ABC_TM1"/>
    <property type="match status" value="1"/>
</dbReference>
<name>A0A9D2K0I7_9FIRM</name>
<dbReference type="AlphaFoldDB" id="A0A9D2K0I7"/>
<proteinExistence type="inferred from homology"/>
<organism evidence="9 10">
    <name type="scientific">Candidatus Gallimonas intestinavium</name>
    <dbReference type="NCBI Taxonomy" id="2838603"/>
    <lineage>
        <taxon>Bacteria</taxon>
        <taxon>Bacillati</taxon>
        <taxon>Bacillota</taxon>
        <taxon>Clostridia</taxon>
        <taxon>Candidatus Gallimonas</taxon>
    </lineage>
</organism>
<dbReference type="Pfam" id="PF12911">
    <property type="entry name" value="OppC_N"/>
    <property type="match status" value="1"/>
</dbReference>
<reference evidence="9" key="2">
    <citation type="submission" date="2021-04" db="EMBL/GenBank/DDBJ databases">
        <authorList>
            <person name="Gilroy R."/>
        </authorList>
    </citation>
    <scope>NUCLEOTIDE SEQUENCE</scope>
    <source>
        <strain evidence="9">ChiW7-2402</strain>
    </source>
</reference>
<evidence type="ECO:0000256" key="4">
    <source>
        <dbReference type="ARBA" id="ARBA00022692"/>
    </source>
</evidence>
<dbReference type="CDD" id="cd06261">
    <property type="entry name" value="TM_PBP2"/>
    <property type="match status" value="1"/>
</dbReference>
<evidence type="ECO:0000256" key="5">
    <source>
        <dbReference type="ARBA" id="ARBA00022989"/>
    </source>
</evidence>
<dbReference type="InterPro" id="IPR000515">
    <property type="entry name" value="MetI-like"/>
</dbReference>
<dbReference type="PANTHER" id="PTHR43386:SF1">
    <property type="entry name" value="D,D-DIPEPTIDE TRANSPORT SYSTEM PERMEASE PROTEIN DDPC-RELATED"/>
    <property type="match status" value="1"/>
</dbReference>
<accession>A0A9D2K0I7</accession>
<evidence type="ECO:0000256" key="1">
    <source>
        <dbReference type="ARBA" id="ARBA00004651"/>
    </source>
</evidence>
<dbReference type="SUPFAM" id="SSF161098">
    <property type="entry name" value="MetI-like"/>
    <property type="match status" value="1"/>
</dbReference>
<dbReference type="InterPro" id="IPR035906">
    <property type="entry name" value="MetI-like_sf"/>
</dbReference>
<dbReference type="GO" id="GO:0055085">
    <property type="term" value="P:transmembrane transport"/>
    <property type="evidence" value="ECO:0007669"/>
    <property type="project" value="InterPro"/>
</dbReference>
<feature type="transmembrane region" description="Helical" evidence="7">
    <location>
        <begin position="105"/>
        <end position="127"/>
    </location>
</feature>
<dbReference type="InterPro" id="IPR050366">
    <property type="entry name" value="BP-dependent_transpt_permease"/>
</dbReference>
<reference evidence="9" key="1">
    <citation type="journal article" date="2021" name="PeerJ">
        <title>Extensive microbial diversity within the chicken gut microbiome revealed by metagenomics and culture.</title>
        <authorList>
            <person name="Gilroy R."/>
            <person name="Ravi A."/>
            <person name="Getino M."/>
            <person name="Pursley I."/>
            <person name="Horton D.L."/>
            <person name="Alikhan N.F."/>
            <person name="Baker D."/>
            <person name="Gharbi K."/>
            <person name="Hall N."/>
            <person name="Watson M."/>
            <person name="Adriaenssens E.M."/>
            <person name="Foster-Nyarko E."/>
            <person name="Jarju S."/>
            <person name="Secka A."/>
            <person name="Antonio M."/>
            <person name="Oren A."/>
            <person name="Chaudhuri R.R."/>
            <person name="La Ragione R."/>
            <person name="Hildebrand F."/>
            <person name="Pallen M.J."/>
        </authorList>
    </citation>
    <scope>NUCLEOTIDE SEQUENCE</scope>
    <source>
        <strain evidence="9">ChiW7-2402</strain>
    </source>
</reference>
<keyword evidence="6 7" id="KW-0472">Membrane</keyword>
<comment type="similarity">
    <text evidence="7">Belongs to the binding-protein-dependent transport system permease family.</text>
</comment>
<feature type="transmembrane region" description="Helical" evidence="7">
    <location>
        <begin position="220"/>
        <end position="247"/>
    </location>
</feature>